<dbReference type="AlphaFoldDB" id="A0A5C5WYV6"/>
<evidence type="ECO:0000313" key="3">
    <source>
        <dbReference type="Proteomes" id="UP000316598"/>
    </source>
</evidence>
<name>A0A5C5WYV6_9BACT</name>
<dbReference type="PROSITE" id="PS50801">
    <property type="entry name" value="STAS"/>
    <property type="match status" value="1"/>
</dbReference>
<accession>A0A5C5WYV6</accession>
<dbReference type="Pfam" id="PF01740">
    <property type="entry name" value="STAS"/>
    <property type="match status" value="1"/>
</dbReference>
<gene>
    <name evidence="2" type="ORF">Pla22_27360</name>
</gene>
<protein>
    <submittedName>
        <fullName evidence="2">STAS domain protein</fullName>
    </submittedName>
</protein>
<dbReference type="CDD" id="cd07043">
    <property type="entry name" value="STAS_anti-anti-sigma_factors"/>
    <property type="match status" value="1"/>
</dbReference>
<dbReference type="Gene3D" id="3.30.750.24">
    <property type="entry name" value="STAS domain"/>
    <property type="match status" value="1"/>
</dbReference>
<sequence length="126" mass="14063">MQSNDEYLKVVKQGSETTVSIPQHHLSRCESARKLSSDVCSLVEEIAECDGSDDEQSHLNLDFASVDRITSAGLNGLIRMNTKFRSHGVRLVLVNVPTPVREVFELTRLERMFEFAAGDDTRPILG</sequence>
<proteinExistence type="predicted"/>
<dbReference type="Proteomes" id="UP000316598">
    <property type="component" value="Unassembled WGS sequence"/>
</dbReference>
<dbReference type="RefSeq" id="WP_146515017.1">
    <property type="nucleotide sequence ID" value="NZ_SJPI01000001.1"/>
</dbReference>
<keyword evidence="3" id="KW-1185">Reference proteome</keyword>
<dbReference type="EMBL" id="SJPI01000001">
    <property type="protein sequence ID" value="TWT55082.1"/>
    <property type="molecule type" value="Genomic_DNA"/>
</dbReference>
<organism evidence="2 3">
    <name type="scientific">Rubripirellula amarantea</name>
    <dbReference type="NCBI Taxonomy" id="2527999"/>
    <lineage>
        <taxon>Bacteria</taxon>
        <taxon>Pseudomonadati</taxon>
        <taxon>Planctomycetota</taxon>
        <taxon>Planctomycetia</taxon>
        <taxon>Pirellulales</taxon>
        <taxon>Pirellulaceae</taxon>
        <taxon>Rubripirellula</taxon>
    </lineage>
</organism>
<evidence type="ECO:0000259" key="1">
    <source>
        <dbReference type="PROSITE" id="PS50801"/>
    </source>
</evidence>
<feature type="domain" description="STAS" evidence="1">
    <location>
        <begin position="31"/>
        <end position="126"/>
    </location>
</feature>
<evidence type="ECO:0000313" key="2">
    <source>
        <dbReference type="EMBL" id="TWT55082.1"/>
    </source>
</evidence>
<reference evidence="2 3" key="1">
    <citation type="submission" date="2019-02" db="EMBL/GenBank/DDBJ databases">
        <title>Deep-cultivation of Planctomycetes and their phenomic and genomic characterization uncovers novel biology.</title>
        <authorList>
            <person name="Wiegand S."/>
            <person name="Jogler M."/>
            <person name="Boedeker C."/>
            <person name="Pinto D."/>
            <person name="Vollmers J."/>
            <person name="Rivas-Marin E."/>
            <person name="Kohn T."/>
            <person name="Peeters S.H."/>
            <person name="Heuer A."/>
            <person name="Rast P."/>
            <person name="Oberbeckmann S."/>
            <person name="Bunk B."/>
            <person name="Jeske O."/>
            <person name="Meyerdierks A."/>
            <person name="Storesund J.E."/>
            <person name="Kallscheuer N."/>
            <person name="Luecker S."/>
            <person name="Lage O.M."/>
            <person name="Pohl T."/>
            <person name="Merkel B.J."/>
            <person name="Hornburger P."/>
            <person name="Mueller R.-W."/>
            <person name="Bruemmer F."/>
            <person name="Labrenz M."/>
            <person name="Spormann A.M."/>
            <person name="Op Den Camp H."/>
            <person name="Overmann J."/>
            <person name="Amann R."/>
            <person name="Jetten M.S.M."/>
            <person name="Mascher T."/>
            <person name="Medema M.H."/>
            <person name="Devos D.P."/>
            <person name="Kaster A.-K."/>
            <person name="Ovreas L."/>
            <person name="Rohde M."/>
            <person name="Galperin M.Y."/>
            <person name="Jogler C."/>
        </authorList>
    </citation>
    <scope>NUCLEOTIDE SEQUENCE [LARGE SCALE GENOMIC DNA]</scope>
    <source>
        <strain evidence="2 3">Pla22</strain>
    </source>
</reference>
<dbReference type="InterPro" id="IPR036513">
    <property type="entry name" value="STAS_dom_sf"/>
</dbReference>
<dbReference type="OrthoDB" id="270820at2"/>
<dbReference type="SUPFAM" id="SSF52091">
    <property type="entry name" value="SpoIIaa-like"/>
    <property type="match status" value="1"/>
</dbReference>
<comment type="caution">
    <text evidence="2">The sequence shown here is derived from an EMBL/GenBank/DDBJ whole genome shotgun (WGS) entry which is preliminary data.</text>
</comment>
<dbReference type="InterPro" id="IPR002645">
    <property type="entry name" value="STAS_dom"/>
</dbReference>